<proteinExistence type="predicted"/>
<accession>A0A0L6UN98</accession>
<reference evidence="1 2" key="1">
    <citation type="submission" date="2015-08" db="EMBL/GenBank/DDBJ databases">
        <title>Next Generation Sequencing and Analysis of the Genome of Puccinia sorghi L Schw, the Causal Agent of Maize Common Rust.</title>
        <authorList>
            <person name="Rochi L."/>
            <person name="Burguener G."/>
            <person name="Darino M."/>
            <person name="Turjanski A."/>
            <person name="Kreff E."/>
            <person name="Dieguez M.J."/>
            <person name="Sacco F."/>
        </authorList>
    </citation>
    <scope>NUCLEOTIDE SEQUENCE [LARGE SCALE GENOMIC DNA]</scope>
    <source>
        <strain evidence="1 2">RO10H11247</strain>
    </source>
</reference>
<gene>
    <name evidence="1" type="ORF">VP01_50g9</name>
</gene>
<evidence type="ECO:0000313" key="2">
    <source>
        <dbReference type="Proteomes" id="UP000037035"/>
    </source>
</evidence>
<sequence>MKRSRKQSVVCLDALLNSCVCQCGIHPEPILNTLLSNVKLIAIHPGNEMIT</sequence>
<evidence type="ECO:0000313" key="1">
    <source>
        <dbReference type="EMBL" id="KNZ49305.1"/>
    </source>
</evidence>
<organism evidence="1 2">
    <name type="scientific">Puccinia sorghi</name>
    <dbReference type="NCBI Taxonomy" id="27349"/>
    <lineage>
        <taxon>Eukaryota</taxon>
        <taxon>Fungi</taxon>
        <taxon>Dikarya</taxon>
        <taxon>Basidiomycota</taxon>
        <taxon>Pucciniomycotina</taxon>
        <taxon>Pucciniomycetes</taxon>
        <taxon>Pucciniales</taxon>
        <taxon>Pucciniaceae</taxon>
        <taxon>Puccinia</taxon>
    </lineage>
</organism>
<dbReference type="VEuPathDB" id="FungiDB:VP01_50g9"/>
<name>A0A0L6UN98_9BASI</name>
<dbReference type="AlphaFoldDB" id="A0A0L6UN98"/>
<protein>
    <submittedName>
        <fullName evidence="1">Putative signal peptide protein</fullName>
    </submittedName>
</protein>
<dbReference type="EMBL" id="LAVV01010276">
    <property type="protein sequence ID" value="KNZ49305.1"/>
    <property type="molecule type" value="Genomic_DNA"/>
</dbReference>
<keyword evidence="2" id="KW-1185">Reference proteome</keyword>
<comment type="caution">
    <text evidence="1">The sequence shown here is derived from an EMBL/GenBank/DDBJ whole genome shotgun (WGS) entry which is preliminary data.</text>
</comment>
<dbReference type="Proteomes" id="UP000037035">
    <property type="component" value="Unassembled WGS sequence"/>
</dbReference>